<evidence type="ECO:0000313" key="2">
    <source>
        <dbReference type="EMBL" id="EHJ57612.1"/>
    </source>
</evidence>
<dbReference type="InterPro" id="IPR007499">
    <property type="entry name" value="ERF_bacteria_virus"/>
</dbReference>
<keyword evidence="3" id="KW-1185">Reference proteome</keyword>
<dbReference type="Proteomes" id="UP000005388">
    <property type="component" value="Unassembled WGS sequence"/>
</dbReference>
<dbReference type="eggNOG" id="ENOG5032SQ7">
    <property type="taxonomic scope" value="Bacteria"/>
</dbReference>
<dbReference type="AlphaFoldDB" id="G5KEQ8"/>
<reference evidence="2 3" key="1">
    <citation type="journal article" date="2014" name="Int. J. Syst. Evol. Microbiol.">
        <title>Phylogenomics and the dynamic genome evolution of the genus Streptococcus.</title>
        <authorList>
            <consortium name="The Broad Institute Genome Sequencing Platform"/>
            <person name="Richards V.P."/>
            <person name="Palmer S.R."/>
            <person name="Pavinski Bitar P.D."/>
            <person name="Qin X."/>
            <person name="Weinstock G.M."/>
            <person name="Highlander S.K."/>
            <person name="Town C.D."/>
            <person name="Burne R.A."/>
            <person name="Stanhope M.J."/>
        </authorList>
    </citation>
    <scope>NUCLEOTIDE SEQUENCE [LARGE SCALE GENOMIC DNA]</scope>
    <source>
        <strain evidence="2 3">2285-97</strain>
    </source>
</reference>
<protein>
    <submittedName>
        <fullName evidence="2">Erf family protein</fullName>
    </submittedName>
</protein>
<organism evidence="2 3">
    <name type="scientific">Streptococcus urinalis 2285-97</name>
    <dbReference type="NCBI Taxonomy" id="764291"/>
    <lineage>
        <taxon>Bacteria</taxon>
        <taxon>Bacillati</taxon>
        <taxon>Bacillota</taxon>
        <taxon>Bacilli</taxon>
        <taxon>Lactobacillales</taxon>
        <taxon>Streptococcaceae</taxon>
        <taxon>Streptococcus</taxon>
    </lineage>
</organism>
<evidence type="ECO:0000313" key="3">
    <source>
        <dbReference type="Proteomes" id="UP000005388"/>
    </source>
</evidence>
<dbReference type="STRING" id="764291.STRUR_2117"/>
<name>G5KEQ8_9STRE</name>
<comment type="caution">
    <text evidence="2">The sequence shown here is derived from an EMBL/GenBank/DDBJ whole genome shotgun (WGS) entry which is preliminary data.</text>
</comment>
<feature type="compositionally biased region" description="Low complexity" evidence="1">
    <location>
        <begin position="136"/>
        <end position="169"/>
    </location>
</feature>
<gene>
    <name evidence="2" type="ORF">STRUR_2117</name>
</gene>
<dbReference type="EMBL" id="AEUZ02000001">
    <property type="protein sequence ID" value="EHJ57612.1"/>
    <property type="molecule type" value="Genomic_DNA"/>
</dbReference>
<dbReference type="Pfam" id="PF04404">
    <property type="entry name" value="ERF"/>
    <property type="match status" value="1"/>
</dbReference>
<sequence>MAESKESGIFIVLRCIQAELVAPKGQYNSFGKYNYRSAEDILEAVKPLLIKYDASLIMTDKIVQIGERYYVEATATLYALGECIMNQAYAREDDTKKGMDGSQITGAASSYARKYALNGLLAIDDNKDADTNEYHNQNNNQNKQTKVPNQKPAQQNQQQSKPQQNSKQKFITTNQAKQIRAEIKAIAEATGGPVITVGKWYIGQLGVPKIEQIPVERLKEAQDLIAETKKKKGIE</sequence>
<dbReference type="RefSeq" id="WP_006740313.1">
    <property type="nucleotide sequence ID" value="NZ_AEUZ02000001.1"/>
</dbReference>
<accession>G5KEQ8</accession>
<evidence type="ECO:0000256" key="1">
    <source>
        <dbReference type="SAM" id="MobiDB-lite"/>
    </source>
</evidence>
<proteinExistence type="predicted"/>
<feature type="region of interest" description="Disordered" evidence="1">
    <location>
        <begin position="128"/>
        <end position="171"/>
    </location>
</feature>